<name>A0A6A6ZJF3_9PLEO</name>
<proteinExistence type="predicted"/>
<gene>
    <name evidence="2" type="ORF">CC86DRAFT_427793</name>
</gene>
<sequence length="80" mass="8664">SPSPPPPITNALQALISELQAPTFEARIRESRAKDSIVAPPEGSEHTTAAASKAPKDNKDKNEKVKAFDAYLIDKYDSID</sequence>
<evidence type="ECO:0000256" key="1">
    <source>
        <dbReference type="SAM" id="MobiDB-lite"/>
    </source>
</evidence>
<reference evidence="2" key="1">
    <citation type="journal article" date="2020" name="Stud. Mycol.">
        <title>101 Dothideomycetes genomes: a test case for predicting lifestyles and emergence of pathogens.</title>
        <authorList>
            <person name="Haridas S."/>
            <person name="Albert R."/>
            <person name="Binder M."/>
            <person name="Bloem J."/>
            <person name="Labutti K."/>
            <person name="Salamov A."/>
            <person name="Andreopoulos B."/>
            <person name="Baker S."/>
            <person name="Barry K."/>
            <person name="Bills G."/>
            <person name="Bluhm B."/>
            <person name="Cannon C."/>
            <person name="Castanera R."/>
            <person name="Culley D."/>
            <person name="Daum C."/>
            <person name="Ezra D."/>
            <person name="Gonzalez J."/>
            <person name="Henrissat B."/>
            <person name="Kuo A."/>
            <person name="Liang C."/>
            <person name="Lipzen A."/>
            <person name="Lutzoni F."/>
            <person name="Magnuson J."/>
            <person name="Mondo S."/>
            <person name="Nolan M."/>
            <person name="Ohm R."/>
            <person name="Pangilinan J."/>
            <person name="Park H.-J."/>
            <person name="Ramirez L."/>
            <person name="Alfaro M."/>
            <person name="Sun H."/>
            <person name="Tritt A."/>
            <person name="Yoshinaga Y."/>
            <person name="Zwiers L.-H."/>
            <person name="Turgeon B."/>
            <person name="Goodwin S."/>
            <person name="Spatafora J."/>
            <person name="Crous P."/>
            <person name="Grigoriev I."/>
        </authorList>
    </citation>
    <scope>NUCLEOTIDE SEQUENCE</scope>
    <source>
        <strain evidence="2">CBS 113818</strain>
    </source>
</reference>
<accession>A0A6A6ZJF3</accession>
<dbReference type="Proteomes" id="UP000799424">
    <property type="component" value="Unassembled WGS sequence"/>
</dbReference>
<dbReference type="OrthoDB" id="3691979at2759"/>
<protein>
    <submittedName>
        <fullName evidence="2">Uncharacterized protein</fullName>
    </submittedName>
</protein>
<evidence type="ECO:0000313" key="2">
    <source>
        <dbReference type="EMBL" id="KAF2820873.1"/>
    </source>
</evidence>
<dbReference type="AlphaFoldDB" id="A0A6A6ZJF3"/>
<keyword evidence="3" id="KW-1185">Reference proteome</keyword>
<organism evidence="2 3">
    <name type="scientific">Ophiobolus disseminans</name>
    <dbReference type="NCBI Taxonomy" id="1469910"/>
    <lineage>
        <taxon>Eukaryota</taxon>
        <taxon>Fungi</taxon>
        <taxon>Dikarya</taxon>
        <taxon>Ascomycota</taxon>
        <taxon>Pezizomycotina</taxon>
        <taxon>Dothideomycetes</taxon>
        <taxon>Pleosporomycetidae</taxon>
        <taxon>Pleosporales</taxon>
        <taxon>Pleosporineae</taxon>
        <taxon>Phaeosphaeriaceae</taxon>
        <taxon>Ophiobolus</taxon>
    </lineage>
</organism>
<dbReference type="EMBL" id="MU006239">
    <property type="protein sequence ID" value="KAF2820873.1"/>
    <property type="molecule type" value="Genomic_DNA"/>
</dbReference>
<feature type="compositionally biased region" description="Basic and acidic residues" evidence="1">
    <location>
        <begin position="54"/>
        <end position="64"/>
    </location>
</feature>
<feature type="region of interest" description="Disordered" evidence="1">
    <location>
        <begin position="31"/>
        <end position="64"/>
    </location>
</feature>
<feature type="non-terminal residue" evidence="2">
    <location>
        <position position="1"/>
    </location>
</feature>
<evidence type="ECO:0000313" key="3">
    <source>
        <dbReference type="Proteomes" id="UP000799424"/>
    </source>
</evidence>